<keyword evidence="3" id="KW-1185">Reference proteome</keyword>
<accession>A0A401HNG4</accession>
<evidence type="ECO:0000313" key="2">
    <source>
        <dbReference type="EMBL" id="GBF35778.1"/>
    </source>
</evidence>
<reference evidence="2 3" key="1">
    <citation type="journal article" date="2019" name="Int. J. Syst. Evol. Microbiol.">
        <title>Methanofervidicoccus abyssi gen. nov., sp. nov., a hydrogenotrophic methanogen, isolated from a hydrothermal vent chimney in the Mid-Cayman Spreading Center, the Caribbean Sea.</title>
        <authorList>
            <person name="Sakai S."/>
            <person name="Takaki Y."/>
            <person name="Miyazaki M."/>
            <person name="Ogawara M."/>
            <person name="Yanagawa K."/>
            <person name="Miyazaki J."/>
            <person name="Takai K."/>
        </authorList>
    </citation>
    <scope>NUCLEOTIDE SEQUENCE [LARGE SCALE GENOMIC DNA]</scope>
    <source>
        <strain evidence="2 3">HHB</strain>
    </source>
</reference>
<evidence type="ECO:0000313" key="3">
    <source>
        <dbReference type="Proteomes" id="UP000290527"/>
    </source>
</evidence>
<name>A0A401HNG4_9EURY</name>
<organism evidence="2 3">
    <name type="scientific">Methanofervidicoccus abyssi</name>
    <dbReference type="NCBI Taxonomy" id="2082189"/>
    <lineage>
        <taxon>Archaea</taxon>
        <taxon>Methanobacteriati</taxon>
        <taxon>Methanobacteriota</taxon>
        <taxon>Methanomada group</taxon>
        <taxon>Methanococci</taxon>
        <taxon>Methanococcales</taxon>
        <taxon>Methanofervidicoccus</taxon>
    </lineage>
</organism>
<dbReference type="Proteomes" id="UP000290527">
    <property type="component" value="Unassembled WGS sequence"/>
</dbReference>
<gene>
    <name evidence="2" type="ORF">MHHB_P0003</name>
</gene>
<sequence length="61" mass="6885">MFSKESFGEYYFVMTILTLTGIFALPGMGVAIVQSITRGYEGNRGCFIMDCLGQLWQESYI</sequence>
<dbReference type="AlphaFoldDB" id="A0A401HNG4"/>
<comment type="caution">
    <text evidence="2">The sequence shown here is derived from an EMBL/GenBank/DDBJ whole genome shotgun (WGS) entry which is preliminary data.</text>
</comment>
<protein>
    <submittedName>
        <fullName evidence="2">Polysaccharide biosynthesis protein</fullName>
    </submittedName>
</protein>
<keyword evidence="1" id="KW-1133">Transmembrane helix</keyword>
<keyword evidence="1" id="KW-0472">Membrane</keyword>
<feature type="transmembrane region" description="Helical" evidence="1">
    <location>
        <begin position="12"/>
        <end position="33"/>
    </location>
</feature>
<dbReference type="RefSeq" id="WP_229701889.1">
    <property type="nucleotide sequence ID" value="NZ_BFAX01000001.1"/>
</dbReference>
<evidence type="ECO:0000256" key="1">
    <source>
        <dbReference type="SAM" id="Phobius"/>
    </source>
</evidence>
<keyword evidence="1" id="KW-0812">Transmembrane</keyword>
<proteinExistence type="predicted"/>
<dbReference type="EMBL" id="BFAX01000001">
    <property type="protein sequence ID" value="GBF35778.1"/>
    <property type="molecule type" value="Genomic_DNA"/>
</dbReference>